<name>A0A0F9KA40_9ZZZZ</name>
<accession>A0A0F9KA40</accession>
<gene>
    <name evidence="1" type="ORF">LCGC14_1356350</name>
</gene>
<protein>
    <submittedName>
        <fullName evidence="1">Uncharacterized protein</fullName>
    </submittedName>
</protein>
<proteinExistence type="predicted"/>
<organism evidence="1">
    <name type="scientific">marine sediment metagenome</name>
    <dbReference type="NCBI Taxonomy" id="412755"/>
    <lineage>
        <taxon>unclassified sequences</taxon>
        <taxon>metagenomes</taxon>
        <taxon>ecological metagenomes</taxon>
    </lineage>
</organism>
<evidence type="ECO:0000313" key="1">
    <source>
        <dbReference type="EMBL" id="KKM78798.1"/>
    </source>
</evidence>
<dbReference type="AlphaFoldDB" id="A0A0F9KA40"/>
<reference evidence="1" key="1">
    <citation type="journal article" date="2015" name="Nature">
        <title>Complex archaea that bridge the gap between prokaryotes and eukaryotes.</title>
        <authorList>
            <person name="Spang A."/>
            <person name="Saw J.H."/>
            <person name="Jorgensen S.L."/>
            <person name="Zaremba-Niedzwiedzka K."/>
            <person name="Martijn J."/>
            <person name="Lind A.E."/>
            <person name="van Eijk R."/>
            <person name="Schleper C."/>
            <person name="Guy L."/>
            <person name="Ettema T.J."/>
        </authorList>
    </citation>
    <scope>NUCLEOTIDE SEQUENCE</scope>
</reference>
<sequence>MTAPKRAQNIDIAPEKLYPDRGCVSWPACLDCPFDPCINTADKDPTGVEQERAQVRREIVYHYHGNMPQKEIAVRLRIGLHVVDRGLAKYRADIERARSKTLELQGPNILEVIHDAASI</sequence>
<dbReference type="EMBL" id="LAZR01008433">
    <property type="protein sequence ID" value="KKM78798.1"/>
    <property type="molecule type" value="Genomic_DNA"/>
</dbReference>
<comment type="caution">
    <text evidence="1">The sequence shown here is derived from an EMBL/GenBank/DDBJ whole genome shotgun (WGS) entry which is preliminary data.</text>
</comment>